<comment type="caution">
    <text evidence="5">The sequence shown here is derived from an EMBL/GenBank/DDBJ whole genome shotgun (WGS) entry which is preliminary data.</text>
</comment>
<accession>A0A5A7SG28</accession>
<dbReference type="Gene3D" id="1.10.10.10">
    <property type="entry name" value="Winged helix-like DNA-binding domain superfamily/Winged helix DNA-binding domain"/>
    <property type="match status" value="1"/>
</dbReference>
<sequence length="172" mass="19090">MTENDRVETVVAQWQRERPDLQTEAMALFGRLGRLALLAEEAINSTFVRNGLQRGEFDVLAALRRSGAPYELNPSVLAEQLMLSRAGMTGRLDRLESAGLVQRIADAGDRRSIRVVLTDDGKTLIDRVVAEHVDNEEGLIESLTKHDRAELDRLVRKLSAAMGRRERPGGAS</sequence>
<keyword evidence="2" id="KW-0238">DNA-binding</keyword>
<dbReference type="SMART" id="SM00347">
    <property type="entry name" value="HTH_MARR"/>
    <property type="match status" value="1"/>
</dbReference>
<dbReference type="InterPro" id="IPR036390">
    <property type="entry name" value="WH_DNA-bd_sf"/>
</dbReference>
<keyword evidence="3" id="KW-0804">Transcription</keyword>
<gene>
    <name evidence="5" type="ORF">FOY51_09325</name>
</gene>
<feature type="domain" description="HTH marR-type" evidence="4">
    <location>
        <begin position="25"/>
        <end position="160"/>
    </location>
</feature>
<evidence type="ECO:0000259" key="4">
    <source>
        <dbReference type="PROSITE" id="PS50995"/>
    </source>
</evidence>
<dbReference type="EMBL" id="VLNY01000003">
    <property type="protein sequence ID" value="KAA0023583.1"/>
    <property type="molecule type" value="Genomic_DNA"/>
</dbReference>
<keyword evidence="1" id="KW-0805">Transcription regulation</keyword>
<dbReference type="Proteomes" id="UP000322244">
    <property type="component" value="Unassembled WGS sequence"/>
</dbReference>
<evidence type="ECO:0000256" key="3">
    <source>
        <dbReference type="ARBA" id="ARBA00023163"/>
    </source>
</evidence>
<organism evidence="5 6">
    <name type="scientific">Antrihabitans cavernicola</name>
    <dbReference type="NCBI Taxonomy" id="2495913"/>
    <lineage>
        <taxon>Bacteria</taxon>
        <taxon>Bacillati</taxon>
        <taxon>Actinomycetota</taxon>
        <taxon>Actinomycetes</taxon>
        <taxon>Mycobacteriales</taxon>
        <taxon>Nocardiaceae</taxon>
        <taxon>Antrihabitans</taxon>
    </lineage>
</organism>
<dbReference type="GO" id="GO:0003677">
    <property type="term" value="F:DNA binding"/>
    <property type="evidence" value="ECO:0007669"/>
    <property type="project" value="UniProtKB-KW"/>
</dbReference>
<evidence type="ECO:0000256" key="1">
    <source>
        <dbReference type="ARBA" id="ARBA00023015"/>
    </source>
</evidence>
<protein>
    <submittedName>
        <fullName evidence="5">MarR family transcriptional regulator</fullName>
    </submittedName>
</protein>
<keyword evidence="6" id="KW-1185">Reference proteome</keyword>
<dbReference type="Pfam" id="PF12802">
    <property type="entry name" value="MarR_2"/>
    <property type="match status" value="1"/>
</dbReference>
<proteinExistence type="predicted"/>
<evidence type="ECO:0000256" key="2">
    <source>
        <dbReference type="ARBA" id="ARBA00023125"/>
    </source>
</evidence>
<dbReference type="SUPFAM" id="SSF46785">
    <property type="entry name" value="Winged helix' DNA-binding domain"/>
    <property type="match status" value="1"/>
</dbReference>
<dbReference type="GO" id="GO:0003700">
    <property type="term" value="F:DNA-binding transcription factor activity"/>
    <property type="evidence" value="ECO:0007669"/>
    <property type="project" value="InterPro"/>
</dbReference>
<evidence type="ECO:0000313" key="6">
    <source>
        <dbReference type="Proteomes" id="UP000322244"/>
    </source>
</evidence>
<evidence type="ECO:0000313" key="5">
    <source>
        <dbReference type="EMBL" id="KAA0023583.1"/>
    </source>
</evidence>
<dbReference type="PRINTS" id="PR00598">
    <property type="entry name" value="HTHMARR"/>
</dbReference>
<dbReference type="InterPro" id="IPR000835">
    <property type="entry name" value="HTH_MarR-typ"/>
</dbReference>
<reference evidence="5 6" key="1">
    <citation type="submission" date="2019-07" db="EMBL/GenBank/DDBJ databases">
        <title>Rhodococcus cavernicolus sp. nov., isolated from a cave.</title>
        <authorList>
            <person name="Lee S.D."/>
        </authorList>
    </citation>
    <scope>NUCLEOTIDE SEQUENCE [LARGE SCALE GENOMIC DNA]</scope>
    <source>
        <strain evidence="5 6">C1-24</strain>
    </source>
</reference>
<dbReference type="InterPro" id="IPR036388">
    <property type="entry name" value="WH-like_DNA-bd_sf"/>
</dbReference>
<dbReference type="OrthoDB" id="3237509at2"/>
<dbReference type="AlphaFoldDB" id="A0A5A7SG28"/>
<dbReference type="PANTHER" id="PTHR42756">
    <property type="entry name" value="TRANSCRIPTIONAL REGULATOR, MARR"/>
    <property type="match status" value="1"/>
</dbReference>
<dbReference type="RefSeq" id="WP_149429929.1">
    <property type="nucleotide sequence ID" value="NZ_VLNY01000003.1"/>
</dbReference>
<dbReference type="PROSITE" id="PS50995">
    <property type="entry name" value="HTH_MARR_2"/>
    <property type="match status" value="1"/>
</dbReference>
<dbReference type="PANTHER" id="PTHR42756:SF1">
    <property type="entry name" value="TRANSCRIPTIONAL REPRESSOR OF EMRAB OPERON"/>
    <property type="match status" value="1"/>
</dbReference>
<name>A0A5A7SG28_9NOCA</name>